<keyword evidence="2" id="KW-1185">Reference proteome</keyword>
<evidence type="ECO:0000313" key="1">
    <source>
        <dbReference type="EMBL" id="ASV74483.1"/>
    </source>
</evidence>
<proteinExistence type="predicted"/>
<name>A0A286REV7_9BACT</name>
<evidence type="ECO:0000313" key="2">
    <source>
        <dbReference type="Proteomes" id="UP000215086"/>
    </source>
</evidence>
<reference evidence="1 2" key="1">
    <citation type="journal article" name="Front. Microbiol.">
        <title>Sugar Metabolism of the First Thermophilic Planctomycete Thermogutta terrifontis: Comparative Genomic and Transcriptomic Approaches.</title>
        <authorList>
            <person name="Elcheninov A.G."/>
            <person name="Menzel P."/>
            <person name="Gudbergsdottir S.R."/>
            <person name="Slesarev A.I."/>
            <person name="Kadnikov V.V."/>
            <person name="Krogh A."/>
            <person name="Bonch-Osmolovskaya E.A."/>
            <person name="Peng X."/>
            <person name="Kublanov I.V."/>
        </authorList>
    </citation>
    <scope>NUCLEOTIDE SEQUENCE [LARGE SCALE GENOMIC DNA]</scope>
    <source>
        <strain evidence="1 2">R1</strain>
    </source>
</reference>
<dbReference type="AlphaFoldDB" id="A0A286REV7"/>
<sequence>MAVPFNPRETPALGPAPVSIHDRRYVAGSLFGRDLKVRIAFAWR</sequence>
<gene>
    <name evidence="1" type="ORF">THTE_1881</name>
</gene>
<accession>A0A286REV7</accession>
<dbReference type="KEGG" id="ttf:THTE_1881"/>
<organism evidence="1 2">
    <name type="scientific">Thermogutta terrifontis</name>
    <dbReference type="NCBI Taxonomy" id="1331910"/>
    <lineage>
        <taxon>Bacteria</taxon>
        <taxon>Pseudomonadati</taxon>
        <taxon>Planctomycetota</taxon>
        <taxon>Planctomycetia</taxon>
        <taxon>Pirellulales</taxon>
        <taxon>Thermoguttaceae</taxon>
        <taxon>Thermogutta</taxon>
    </lineage>
</organism>
<dbReference type="EMBL" id="CP018477">
    <property type="protein sequence ID" value="ASV74483.1"/>
    <property type="molecule type" value="Genomic_DNA"/>
</dbReference>
<dbReference type="Proteomes" id="UP000215086">
    <property type="component" value="Chromosome"/>
</dbReference>
<protein>
    <submittedName>
        <fullName evidence="1">Uncharacterized protein</fullName>
    </submittedName>
</protein>